<dbReference type="GO" id="GO:0003964">
    <property type="term" value="F:RNA-directed DNA polymerase activity"/>
    <property type="evidence" value="ECO:0007669"/>
    <property type="project" value="UniProtKB-KW"/>
</dbReference>
<dbReference type="EMBL" id="JBHUJD010000031">
    <property type="protein sequence ID" value="MFD2312172.1"/>
    <property type="molecule type" value="Genomic_DNA"/>
</dbReference>
<keyword evidence="4" id="KW-0808">Transferase</keyword>
<dbReference type="RefSeq" id="WP_265723359.1">
    <property type="nucleotide sequence ID" value="NZ_JAPIVK010000047.1"/>
</dbReference>
<dbReference type="PANTHER" id="PTHR34047">
    <property type="entry name" value="NUCLEAR INTRON MATURASE 1, MITOCHONDRIAL-RELATED"/>
    <property type="match status" value="1"/>
</dbReference>
<dbReference type="Pfam" id="PF00078">
    <property type="entry name" value="RVT_1"/>
    <property type="match status" value="1"/>
</dbReference>
<protein>
    <submittedName>
        <fullName evidence="4">Reverse transcriptase domain-containing protein</fullName>
    </submittedName>
</protein>
<dbReference type="SUPFAM" id="SSF56672">
    <property type="entry name" value="DNA/RNA polymerases"/>
    <property type="match status" value="1"/>
</dbReference>
<keyword evidence="4" id="KW-0548">Nucleotidyltransferase</keyword>
<dbReference type="InterPro" id="IPR051083">
    <property type="entry name" value="GrpII_Intron_Splice-Mob/Def"/>
</dbReference>
<evidence type="ECO:0000256" key="1">
    <source>
        <dbReference type="ARBA" id="ARBA00034120"/>
    </source>
</evidence>
<sequence>MAKSDPWASPPWSTERPKRSTADALQQCHIALFRRICAERVLDADIKGYFDHLSHEWLLQHIPMDKHPLQQWLKCGYIDRQVYYHTDDGTPQGGIISPLLANKALDGLEAAIEAAMPKSGSRVNVIRYADDIVITGASRELLEQ</sequence>
<evidence type="ECO:0000313" key="5">
    <source>
        <dbReference type="Proteomes" id="UP001597425"/>
    </source>
</evidence>
<dbReference type="Proteomes" id="UP001597425">
    <property type="component" value="Unassembled WGS sequence"/>
</dbReference>
<organism evidence="4 5">
    <name type="scientific">Microbulbifer halophilus</name>
    <dbReference type="NCBI Taxonomy" id="453963"/>
    <lineage>
        <taxon>Bacteria</taxon>
        <taxon>Pseudomonadati</taxon>
        <taxon>Pseudomonadota</taxon>
        <taxon>Gammaproteobacteria</taxon>
        <taxon>Cellvibrionales</taxon>
        <taxon>Microbulbiferaceae</taxon>
        <taxon>Microbulbifer</taxon>
    </lineage>
</organism>
<evidence type="ECO:0000256" key="2">
    <source>
        <dbReference type="SAM" id="MobiDB-lite"/>
    </source>
</evidence>
<evidence type="ECO:0000313" key="4">
    <source>
        <dbReference type="EMBL" id="MFD2312172.1"/>
    </source>
</evidence>
<proteinExistence type="inferred from homology"/>
<dbReference type="CDD" id="cd01651">
    <property type="entry name" value="RT_G2_intron"/>
    <property type="match status" value="1"/>
</dbReference>
<dbReference type="PROSITE" id="PS50878">
    <property type="entry name" value="RT_POL"/>
    <property type="match status" value="1"/>
</dbReference>
<comment type="similarity">
    <text evidence="1">Belongs to the bacterial reverse transcriptase family.</text>
</comment>
<dbReference type="InterPro" id="IPR043502">
    <property type="entry name" value="DNA/RNA_pol_sf"/>
</dbReference>
<feature type="region of interest" description="Disordered" evidence="2">
    <location>
        <begin position="1"/>
        <end position="20"/>
    </location>
</feature>
<keyword evidence="4" id="KW-0695">RNA-directed DNA polymerase</keyword>
<gene>
    <name evidence="4" type="ORF">ACFSKX_17260</name>
</gene>
<dbReference type="InterPro" id="IPR000477">
    <property type="entry name" value="RT_dom"/>
</dbReference>
<name>A0ABW5EG18_9GAMM</name>
<accession>A0ABW5EG18</accession>
<feature type="domain" description="Reverse transcriptase" evidence="3">
    <location>
        <begin position="1"/>
        <end position="144"/>
    </location>
</feature>
<dbReference type="PANTHER" id="PTHR34047:SF10">
    <property type="entry name" value="GROUP II INTRON-ASSOCIATED OPEN READING FRAME"/>
    <property type="match status" value="1"/>
</dbReference>
<comment type="caution">
    <text evidence="4">The sequence shown here is derived from an EMBL/GenBank/DDBJ whole genome shotgun (WGS) entry which is preliminary data.</text>
</comment>
<keyword evidence="5" id="KW-1185">Reference proteome</keyword>
<evidence type="ECO:0000259" key="3">
    <source>
        <dbReference type="PROSITE" id="PS50878"/>
    </source>
</evidence>
<reference evidence="5" key="1">
    <citation type="journal article" date="2019" name="Int. J. Syst. Evol. Microbiol.">
        <title>The Global Catalogue of Microorganisms (GCM) 10K type strain sequencing project: providing services to taxonomists for standard genome sequencing and annotation.</title>
        <authorList>
            <consortium name="The Broad Institute Genomics Platform"/>
            <consortium name="The Broad Institute Genome Sequencing Center for Infectious Disease"/>
            <person name="Wu L."/>
            <person name="Ma J."/>
        </authorList>
    </citation>
    <scope>NUCLEOTIDE SEQUENCE [LARGE SCALE GENOMIC DNA]</scope>
    <source>
        <strain evidence="5">KCTC 12848</strain>
    </source>
</reference>